<dbReference type="InterPro" id="IPR011033">
    <property type="entry name" value="PRC_barrel-like_sf"/>
</dbReference>
<keyword evidence="1 5" id="KW-0963">Cytoplasm</keyword>
<dbReference type="Gene3D" id="2.30.30.240">
    <property type="entry name" value="PRC-barrel domain"/>
    <property type="match status" value="1"/>
</dbReference>
<dbReference type="GO" id="GO:0005737">
    <property type="term" value="C:cytoplasm"/>
    <property type="evidence" value="ECO:0007669"/>
    <property type="project" value="UniProtKB-SubCell"/>
</dbReference>
<dbReference type="PANTHER" id="PTHR33692">
    <property type="entry name" value="RIBOSOME MATURATION FACTOR RIMM"/>
    <property type="match status" value="1"/>
</dbReference>
<dbReference type="InterPro" id="IPR056792">
    <property type="entry name" value="PRC_RimM"/>
</dbReference>
<dbReference type="Proteomes" id="UP000057609">
    <property type="component" value="Chromosome"/>
</dbReference>
<sequence length="173" mass="18878">MLHGKELLLLGKIVGTHGIRGQLKVVPFSGEHETILSLKTVMLKGMDGRMDEFEVAAASPHRNVVLLTLKPYTDINEVLRLVGRELYARRDQFPALAEGEYYWCDLVGLAVRCEDGTDLGRVAEIISTGGNDVYVVRGAGREYLIPAVEEIVTAIDLAAGTLTVSPPEGLFDL</sequence>
<dbReference type="OrthoDB" id="9783509at2"/>
<dbReference type="STRING" id="345632.GPICK_13155"/>
<dbReference type="HAMAP" id="MF_00014">
    <property type="entry name" value="Ribosome_mat_RimM"/>
    <property type="match status" value="1"/>
</dbReference>
<dbReference type="KEGG" id="gpi:GPICK_13155"/>
<dbReference type="GO" id="GO:0043022">
    <property type="term" value="F:ribosome binding"/>
    <property type="evidence" value="ECO:0007669"/>
    <property type="project" value="InterPro"/>
</dbReference>
<keyword evidence="3 5" id="KW-0698">rRNA processing</keyword>
<evidence type="ECO:0000313" key="8">
    <source>
        <dbReference type="EMBL" id="AJE04176.1"/>
    </source>
</evidence>
<dbReference type="RefSeq" id="WP_039743942.1">
    <property type="nucleotide sequence ID" value="NZ_CP009788.1"/>
</dbReference>
<dbReference type="Pfam" id="PF01782">
    <property type="entry name" value="RimM"/>
    <property type="match status" value="1"/>
</dbReference>
<proteinExistence type="inferred from homology"/>
<evidence type="ECO:0000256" key="4">
    <source>
        <dbReference type="ARBA" id="ARBA00023186"/>
    </source>
</evidence>
<dbReference type="InterPro" id="IPR002676">
    <property type="entry name" value="RimM_N"/>
</dbReference>
<comment type="function">
    <text evidence="5">An accessory protein needed during the final step in the assembly of 30S ribosomal subunit, possibly for assembly of the head region. Essential for efficient processing of 16S rRNA. May be needed both before and after RbfA during the maturation of 16S rRNA. It has affinity for free ribosomal 30S subunits but not for 70S ribosomes.</text>
</comment>
<comment type="subunit">
    <text evidence="5">Binds ribosomal protein uS19.</text>
</comment>
<evidence type="ECO:0000256" key="1">
    <source>
        <dbReference type="ARBA" id="ARBA00022490"/>
    </source>
</evidence>
<dbReference type="NCBIfam" id="TIGR02273">
    <property type="entry name" value="16S_RimM"/>
    <property type="match status" value="1"/>
</dbReference>
<reference evidence="8 9" key="1">
    <citation type="journal article" date="2015" name="Genome Announc.">
        <title>Complete Genome of Geobacter pickeringii G13T, a Metal-Reducing Isolate from Sedimentary Kaolin Deposits.</title>
        <authorList>
            <person name="Badalamenti J.P."/>
            <person name="Bond D.R."/>
        </authorList>
    </citation>
    <scope>NUCLEOTIDE SEQUENCE [LARGE SCALE GENOMIC DNA]</scope>
    <source>
        <strain evidence="8 9">G13</strain>
    </source>
</reference>
<dbReference type="Pfam" id="PF24986">
    <property type="entry name" value="PRC_RimM"/>
    <property type="match status" value="1"/>
</dbReference>
<dbReference type="Gene3D" id="2.40.30.60">
    <property type="entry name" value="RimM"/>
    <property type="match status" value="1"/>
</dbReference>
<dbReference type="AlphaFoldDB" id="A0A0B5BJC6"/>
<dbReference type="InterPro" id="IPR009000">
    <property type="entry name" value="Transl_B-barrel_sf"/>
</dbReference>
<evidence type="ECO:0000256" key="5">
    <source>
        <dbReference type="HAMAP-Rule" id="MF_00014"/>
    </source>
</evidence>
<dbReference type="InterPro" id="IPR036976">
    <property type="entry name" value="RimM_N_sf"/>
</dbReference>
<dbReference type="SUPFAM" id="SSF50346">
    <property type="entry name" value="PRC-barrel domain"/>
    <property type="match status" value="1"/>
</dbReference>
<dbReference type="HOGENOM" id="CLU_077636_1_0_7"/>
<comment type="domain">
    <text evidence="5">The PRC barrel domain binds ribosomal protein uS19.</text>
</comment>
<feature type="domain" description="RimM N-terminal" evidence="6">
    <location>
        <begin position="10"/>
        <end position="92"/>
    </location>
</feature>
<dbReference type="GO" id="GO:0006364">
    <property type="term" value="P:rRNA processing"/>
    <property type="evidence" value="ECO:0007669"/>
    <property type="project" value="UniProtKB-UniRule"/>
</dbReference>
<keyword evidence="4 5" id="KW-0143">Chaperone</keyword>
<dbReference type="SUPFAM" id="SSF50447">
    <property type="entry name" value="Translation proteins"/>
    <property type="match status" value="1"/>
</dbReference>
<dbReference type="InterPro" id="IPR011961">
    <property type="entry name" value="RimM"/>
</dbReference>
<evidence type="ECO:0000259" key="6">
    <source>
        <dbReference type="Pfam" id="PF01782"/>
    </source>
</evidence>
<evidence type="ECO:0000259" key="7">
    <source>
        <dbReference type="Pfam" id="PF24986"/>
    </source>
</evidence>
<gene>
    <name evidence="5" type="primary">rimM</name>
    <name evidence="8" type="ORF">GPICK_13155</name>
</gene>
<organism evidence="8 9">
    <name type="scientific">Geobacter pickeringii</name>
    <dbReference type="NCBI Taxonomy" id="345632"/>
    <lineage>
        <taxon>Bacteria</taxon>
        <taxon>Pseudomonadati</taxon>
        <taxon>Thermodesulfobacteriota</taxon>
        <taxon>Desulfuromonadia</taxon>
        <taxon>Geobacterales</taxon>
        <taxon>Geobacteraceae</taxon>
        <taxon>Geobacter</taxon>
    </lineage>
</organism>
<evidence type="ECO:0000256" key="3">
    <source>
        <dbReference type="ARBA" id="ARBA00022552"/>
    </source>
</evidence>
<dbReference type="EMBL" id="CP009788">
    <property type="protein sequence ID" value="AJE04176.1"/>
    <property type="molecule type" value="Genomic_DNA"/>
</dbReference>
<evidence type="ECO:0000313" key="9">
    <source>
        <dbReference type="Proteomes" id="UP000057609"/>
    </source>
</evidence>
<comment type="similarity">
    <text evidence="5">Belongs to the RimM family.</text>
</comment>
<protein>
    <recommendedName>
        <fullName evidence="5">Ribosome maturation factor RimM</fullName>
    </recommendedName>
</protein>
<dbReference type="GO" id="GO:0005840">
    <property type="term" value="C:ribosome"/>
    <property type="evidence" value="ECO:0007669"/>
    <property type="project" value="InterPro"/>
</dbReference>
<evidence type="ECO:0000256" key="2">
    <source>
        <dbReference type="ARBA" id="ARBA00022517"/>
    </source>
</evidence>
<dbReference type="GO" id="GO:0042274">
    <property type="term" value="P:ribosomal small subunit biogenesis"/>
    <property type="evidence" value="ECO:0007669"/>
    <property type="project" value="UniProtKB-UniRule"/>
</dbReference>
<accession>A0A0B5BJC6</accession>
<keyword evidence="2 5" id="KW-0690">Ribosome biogenesis</keyword>
<dbReference type="PANTHER" id="PTHR33692:SF1">
    <property type="entry name" value="RIBOSOME MATURATION FACTOR RIMM"/>
    <property type="match status" value="1"/>
</dbReference>
<keyword evidence="9" id="KW-1185">Reference proteome</keyword>
<name>A0A0B5BJC6_9BACT</name>
<feature type="domain" description="Ribosome maturation factor RimM PRC barrel" evidence="7">
    <location>
        <begin position="103"/>
        <end position="170"/>
    </location>
</feature>
<comment type="subcellular location">
    <subcellularLocation>
        <location evidence="5">Cytoplasm</location>
    </subcellularLocation>
</comment>